<comment type="caution">
    <text evidence="2">The sequence shown here is derived from an EMBL/GenBank/DDBJ whole genome shotgun (WGS) entry which is preliminary data.</text>
</comment>
<protein>
    <recommendedName>
        <fullName evidence="1">PIN domain-containing protein</fullName>
    </recommendedName>
</protein>
<dbReference type="PANTHER" id="PTHR39664">
    <property type="match status" value="1"/>
</dbReference>
<gene>
    <name evidence="2" type="ORF">A2V80_00115</name>
</gene>
<organism evidence="2 3">
    <name type="scientific">Candidatus Woesebacteria bacterium RBG_16_39_8b</name>
    <dbReference type="NCBI Taxonomy" id="1802482"/>
    <lineage>
        <taxon>Bacteria</taxon>
        <taxon>Candidatus Woeseibacteriota</taxon>
    </lineage>
</organism>
<dbReference type="InterPro" id="IPR029060">
    <property type="entry name" value="PIN-like_dom_sf"/>
</dbReference>
<dbReference type="EMBL" id="MGFU01000034">
    <property type="protein sequence ID" value="OGM12555.1"/>
    <property type="molecule type" value="Genomic_DNA"/>
</dbReference>
<feature type="domain" description="PIN" evidence="1">
    <location>
        <begin position="2"/>
        <end position="125"/>
    </location>
</feature>
<dbReference type="Proteomes" id="UP000179013">
    <property type="component" value="Unassembled WGS sequence"/>
</dbReference>
<dbReference type="AlphaFoldDB" id="A0A1F7XE17"/>
<dbReference type="Pfam" id="PF01850">
    <property type="entry name" value="PIN"/>
    <property type="match status" value="1"/>
</dbReference>
<evidence type="ECO:0000259" key="1">
    <source>
        <dbReference type="SMART" id="SM00670"/>
    </source>
</evidence>
<accession>A0A1F7XE17</accession>
<dbReference type="PANTHER" id="PTHR39664:SF2">
    <property type="entry name" value="NUCLEIC ACID-BINDING PROTEIN, CONTAINING PIN DOMAIN-RELATED"/>
    <property type="match status" value="1"/>
</dbReference>
<sequence length="126" mass="14904">MRKIIVDTNVFLRFLLEDIPSQKKEAEKLFRKAQKGSIEIIVPQIIIFEIEFISRKYYRFSVAEISSKIKSLLNAEYFQISERLLFLKSLEIYQSKNISFVDSFLVSFAELEGFELFSFDKKLLKT</sequence>
<evidence type="ECO:0000313" key="2">
    <source>
        <dbReference type="EMBL" id="OGM12555.1"/>
    </source>
</evidence>
<reference evidence="2 3" key="1">
    <citation type="journal article" date="2016" name="Nat. Commun.">
        <title>Thousands of microbial genomes shed light on interconnected biogeochemical processes in an aquifer system.</title>
        <authorList>
            <person name="Anantharaman K."/>
            <person name="Brown C.T."/>
            <person name="Hug L.A."/>
            <person name="Sharon I."/>
            <person name="Castelle C.J."/>
            <person name="Probst A.J."/>
            <person name="Thomas B.C."/>
            <person name="Singh A."/>
            <person name="Wilkins M.J."/>
            <person name="Karaoz U."/>
            <person name="Brodie E.L."/>
            <person name="Williams K.H."/>
            <person name="Hubbard S.S."/>
            <person name="Banfield J.F."/>
        </authorList>
    </citation>
    <scope>NUCLEOTIDE SEQUENCE [LARGE SCALE GENOMIC DNA]</scope>
</reference>
<dbReference type="SUPFAM" id="SSF88723">
    <property type="entry name" value="PIN domain-like"/>
    <property type="match status" value="1"/>
</dbReference>
<dbReference type="SMART" id="SM00670">
    <property type="entry name" value="PINc"/>
    <property type="match status" value="1"/>
</dbReference>
<dbReference type="InterPro" id="IPR002716">
    <property type="entry name" value="PIN_dom"/>
</dbReference>
<dbReference type="Gene3D" id="3.40.50.1010">
    <property type="entry name" value="5'-nuclease"/>
    <property type="match status" value="1"/>
</dbReference>
<name>A0A1F7XE17_9BACT</name>
<proteinExistence type="predicted"/>
<evidence type="ECO:0000313" key="3">
    <source>
        <dbReference type="Proteomes" id="UP000179013"/>
    </source>
</evidence>